<dbReference type="PANTHER" id="PTHR23248:SF9">
    <property type="entry name" value="PHOSPHOLIPID SCRAMBLASE"/>
    <property type="match status" value="1"/>
</dbReference>
<dbReference type="InterPro" id="IPR005552">
    <property type="entry name" value="Scramblase"/>
</dbReference>
<dbReference type="PANTHER" id="PTHR23248">
    <property type="entry name" value="PHOSPHOLIPID SCRAMBLASE-RELATED"/>
    <property type="match status" value="1"/>
</dbReference>
<comment type="cofactor">
    <cofactor evidence="2">
        <name>Ca(2+)</name>
        <dbReference type="ChEBI" id="CHEBI:29108"/>
    </cofactor>
</comment>
<comment type="similarity">
    <text evidence="1 2">Belongs to the phospholipid scramblase family.</text>
</comment>
<keyword evidence="2" id="KW-0449">Lipoprotein</keyword>
<keyword evidence="2" id="KW-0106">Calcium</keyword>
<feature type="compositionally biased region" description="Pro residues" evidence="3">
    <location>
        <begin position="34"/>
        <end position="46"/>
    </location>
</feature>
<dbReference type="EMBL" id="FN654277">
    <property type="protein sequence ID" value="CBY30490.1"/>
    <property type="molecule type" value="Genomic_DNA"/>
</dbReference>
<dbReference type="Pfam" id="PF03803">
    <property type="entry name" value="Scramblase"/>
    <property type="match status" value="1"/>
</dbReference>
<gene>
    <name evidence="4" type="ORF">GSOID_T00018360001</name>
</gene>
<dbReference type="GO" id="GO:0005886">
    <property type="term" value="C:plasma membrane"/>
    <property type="evidence" value="ECO:0007669"/>
    <property type="project" value="TreeGrafter"/>
</dbReference>
<sequence length="319" mass="34270">MAPAYGQASPQGYAPPPQGYAPPQQGQPAYAQAPTPPQAPAPAQAPPAPIIINIQQNASGFNWAPPPAPAAVSQANCPPGMEYFLGINSITVHQKVSCGENCSSLCCPCIAPCVHEGNEYTLLNEQEQALFELKEMDNCGGMAGKICAGANRGFNMIMTDGLNRVVCKLNRKYKCRSAFCNFFPCTLQEVEITDGNNNPIGFIKQSASMFEIKYEICTPTGVPTLKIKQQRGLMEKLCPACTSSVFPLTSYDGKNSIGAVTKEQTCCELCSGEQQYKVQFPADLDVKMKATVMAASILIDYLYFETGAFGVCSKVTPCI</sequence>
<dbReference type="AlphaFoldDB" id="E4Y492"/>
<dbReference type="Proteomes" id="UP000011014">
    <property type="component" value="Unassembled WGS sequence"/>
</dbReference>
<reference evidence="4" key="1">
    <citation type="journal article" date="2010" name="Science">
        <title>Plasticity of animal genome architecture unmasked by rapid evolution of a pelagic tunicate.</title>
        <authorList>
            <person name="Denoeud F."/>
            <person name="Henriet S."/>
            <person name="Mungpakdee S."/>
            <person name="Aury J.M."/>
            <person name="Da Silva C."/>
            <person name="Brinkmann H."/>
            <person name="Mikhaleva J."/>
            <person name="Olsen L.C."/>
            <person name="Jubin C."/>
            <person name="Canestro C."/>
            <person name="Bouquet J.M."/>
            <person name="Danks G."/>
            <person name="Poulain J."/>
            <person name="Campsteijn C."/>
            <person name="Adamski M."/>
            <person name="Cross I."/>
            <person name="Yadetie F."/>
            <person name="Muffato M."/>
            <person name="Louis A."/>
            <person name="Butcher S."/>
            <person name="Tsagkogeorga G."/>
            <person name="Konrad A."/>
            <person name="Singh S."/>
            <person name="Jensen M.F."/>
            <person name="Cong E.H."/>
            <person name="Eikeseth-Otteraa H."/>
            <person name="Noel B."/>
            <person name="Anthouard V."/>
            <person name="Porcel B.M."/>
            <person name="Kachouri-Lafond R."/>
            <person name="Nishino A."/>
            <person name="Ugolini M."/>
            <person name="Chourrout P."/>
            <person name="Nishida H."/>
            <person name="Aasland R."/>
            <person name="Huzurbazar S."/>
            <person name="Westhof E."/>
            <person name="Delsuc F."/>
            <person name="Lehrach H."/>
            <person name="Reinhardt R."/>
            <person name="Weissenbach J."/>
            <person name="Roy S.W."/>
            <person name="Artiguenave F."/>
            <person name="Postlethwait J.H."/>
            <person name="Manak J.R."/>
            <person name="Thompson E.M."/>
            <person name="Jaillon O."/>
            <person name="Du Pasquier L."/>
            <person name="Boudinot P."/>
            <person name="Liberles D.A."/>
            <person name="Volff J.N."/>
            <person name="Philippe H."/>
            <person name="Lenhard B."/>
            <person name="Roest Crollius H."/>
            <person name="Wincker P."/>
            <person name="Chourrout D."/>
        </authorList>
    </citation>
    <scope>NUCLEOTIDE SEQUENCE [LARGE SCALE GENOMIC DNA]</scope>
</reference>
<evidence type="ECO:0000256" key="3">
    <source>
        <dbReference type="SAM" id="MobiDB-lite"/>
    </source>
</evidence>
<evidence type="ECO:0000256" key="2">
    <source>
        <dbReference type="RuleBase" id="RU363116"/>
    </source>
</evidence>
<keyword evidence="2" id="KW-0564">Palmitate</keyword>
<comment type="function">
    <text evidence="2">May mediate accelerated ATP-independent bidirectional transbilayer migration of phospholipids upon binding calcium ions that results in a loss of phospholipid asymmetry in the plasma membrane.</text>
</comment>
<dbReference type="GO" id="GO:0017128">
    <property type="term" value="F:phospholipid scramblase activity"/>
    <property type="evidence" value="ECO:0007669"/>
    <property type="project" value="InterPro"/>
</dbReference>
<protein>
    <recommendedName>
        <fullName evidence="2">Phospholipid scramblase</fullName>
    </recommendedName>
</protein>
<proteinExistence type="inferred from homology"/>
<evidence type="ECO:0000313" key="4">
    <source>
        <dbReference type="EMBL" id="CBY30490.1"/>
    </source>
</evidence>
<feature type="compositionally biased region" description="Low complexity" evidence="3">
    <location>
        <begin position="21"/>
        <end position="33"/>
    </location>
</feature>
<feature type="region of interest" description="Disordered" evidence="3">
    <location>
        <begin position="1"/>
        <end position="46"/>
    </location>
</feature>
<accession>E4Y492</accession>
<name>E4Y492_OIKDI</name>
<evidence type="ECO:0000256" key="1">
    <source>
        <dbReference type="ARBA" id="ARBA00005350"/>
    </source>
</evidence>
<organism evidence="4">
    <name type="scientific">Oikopleura dioica</name>
    <name type="common">Tunicate</name>
    <dbReference type="NCBI Taxonomy" id="34765"/>
    <lineage>
        <taxon>Eukaryota</taxon>
        <taxon>Metazoa</taxon>
        <taxon>Chordata</taxon>
        <taxon>Tunicata</taxon>
        <taxon>Appendicularia</taxon>
        <taxon>Copelata</taxon>
        <taxon>Oikopleuridae</taxon>
        <taxon>Oikopleura</taxon>
    </lineage>
</organism>